<comment type="subcellular location">
    <subcellularLocation>
        <location evidence="1">Cell envelope</location>
    </subcellularLocation>
</comment>
<reference evidence="7 8" key="1">
    <citation type="submission" date="2018-08" db="EMBL/GenBank/DDBJ databases">
        <title>Genomic Encyclopedia of Archaeal and Bacterial Type Strains, Phase II (KMG-II): from individual species to whole genera.</title>
        <authorList>
            <person name="Goeker M."/>
        </authorList>
    </citation>
    <scope>NUCLEOTIDE SEQUENCE [LARGE SCALE GENOMIC DNA]</scope>
    <source>
        <strain evidence="7 8">DSM 5002</strain>
    </source>
</reference>
<accession>A0A397Q4E1</accession>
<sequence>MKSAALAAFIVLAMALAPGVHAHSGLVASSPADGKTVKGEVSRIKLKFSQAVRVTLVRVRSQDADPVEPKSDLPAAFVQTVEVAVPTLDPGTYDAKWTAVAQDGHVMSGAFSFTVAD</sequence>
<feature type="domain" description="CopC" evidence="6">
    <location>
        <begin position="23"/>
        <end position="115"/>
    </location>
</feature>
<evidence type="ECO:0000256" key="5">
    <source>
        <dbReference type="SAM" id="SignalP"/>
    </source>
</evidence>
<dbReference type="Gene3D" id="2.60.40.1220">
    <property type="match status" value="1"/>
</dbReference>
<dbReference type="OrthoDB" id="9796814at2"/>
<evidence type="ECO:0000256" key="4">
    <source>
        <dbReference type="ARBA" id="ARBA00023008"/>
    </source>
</evidence>
<dbReference type="EMBL" id="QXDF01000001">
    <property type="protein sequence ID" value="RIA56002.1"/>
    <property type="molecule type" value="Genomic_DNA"/>
</dbReference>
<keyword evidence="4" id="KW-0186">Copper</keyword>
<dbReference type="GO" id="GO:0005886">
    <property type="term" value="C:plasma membrane"/>
    <property type="evidence" value="ECO:0007669"/>
    <property type="project" value="TreeGrafter"/>
</dbReference>
<dbReference type="GO" id="GO:0006825">
    <property type="term" value="P:copper ion transport"/>
    <property type="evidence" value="ECO:0007669"/>
    <property type="project" value="InterPro"/>
</dbReference>
<dbReference type="AlphaFoldDB" id="A0A397Q4E1"/>
<keyword evidence="8" id="KW-1185">Reference proteome</keyword>
<dbReference type="Proteomes" id="UP000266273">
    <property type="component" value="Unassembled WGS sequence"/>
</dbReference>
<dbReference type="PANTHER" id="PTHR34820:SF4">
    <property type="entry name" value="INNER MEMBRANE PROTEIN YEBZ"/>
    <property type="match status" value="1"/>
</dbReference>
<name>A0A397Q4E1_9HYPH</name>
<evidence type="ECO:0000259" key="6">
    <source>
        <dbReference type="Pfam" id="PF04234"/>
    </source>
</evidence>
<dbReference type="SUPFAM" id="SSF81296">
    <property type="entry name" value="E set domains"/>
    <property type="match status" value="1"/>
</dbReference>
<gene>
    <name evidence="7" type="ORF">BXY53_1093</name>
</gene>
<protein>
    <recommendedName>
        <fullName evidence="6">CopC domain-containing protein</fullName>
    </recommendedName>
</protein>
<comment type="caution">
    <text evidence="7">The sequence shown here is derived from an EMBL/GenBank/DDBJ whole genome shotgun (WGS) entry which is preliminary data.</text>
</comment>
<evidence type="ECO:0000313" key="8">
    <source>
        <dbReference type="Proteomes" id="UP000266273"/>
    </source>
</evidence>
<evidence type="ECO:0000313" key="7">
    <source>
        <dbReference type="EMBL" id="RIA56002.1"/>
    </source>
</evidence>
<evidence type="ECO:0000256" key="2">
    <source>
        <dbReference type="ARBA" id="ARBA00022723"/>
    </source>
</evidence>
<keyword evidence="2" id="KW-0479">Metal-binding</keyword>
<dbReference type="GO" id="GO:0042597">
    <property type="term" value="C:periplasmic space"/>
    <property type="evidence" value="ECO:0007669"/>
    <property type="project" value="InterPro"/>
</dbReference>
<dbReference type="GO" id="GO:0030313">
    <property type="term" value="C:cell envelope"/>
    <property type="evidence" value="ECO:0007669"/>
    <property type="project" value="UniProtKB-SubCell"/>
</dbReference>
<keyword evidence="3 5" id="KW-0732">Signal</keyword>
<dbReference type="InterPro" id="IPR032694">
    <property type="entry name" value="CopC/D"/>
</dbReference>
<feature type="chain" id="PRO_5017209049" description="CopC domain-containing protein" evidence="5">
    <location>
        <begin position="23"/>
        <end position="117"/>
    </location>
</feature>
<evidence type="ECO:0000256" key="1">
    <source>
        <dbReference type="ARBA" id="ARBA00004196"/>
    </source>
</evidence>
<proteinExistence type="predicted"/>
<dbReference type="GO" id="GO:0005507">
    <property type="term" value="F:copper ion binding"/>
    <property type="evidence" value="ECO:0007669"/>
    <property type="project" value="InterPro"/>
</dbReference>
<dbReference type="InterPro" id="IPR007348">
    <property type="entry name" value="CopC_dom"/>
</dbReference>
<dbReference type="InterPro" id="IPR014755">
    <property type="entry name" value="Cu-Rt/internalin_Ig-like"/>
</dbReference>
<organism evidence="7 8">
    <name type="scientific">Dichotomicrobium thermohalophilum</name>
    <dbReference type="NCBI Taxonomy" id="933063"/>
    <lineage>
        <taxon>Bacteria</taxon>
        <taxon>Pseudomonadati</taxon>
        <taxon>Pseudomonadota</taxon>
        <taxon>Alphaproteobacteria</taxon>
        <taxon>Hyphomicrobiales</taxon>
        <taxon>Hyphomicrobiaceae</taxon>
        <taxon>Dichotomicrobium</taxon>
    </lineage>
</organism>
<dbReference type="InterPro" id="IPR014756">
    <property type="entry name" value="Ig_E-set"/>
</dbReference>
<evidence type="ECO:0000256" key="3">
    <source>
        <dbReference type="ARBA" id="ARBA00022729"/>
    </source>
</evidence>
<dbReference type="Pfam" id="PF04234">
    <property type="entry name" value="CopC"/>
    <property type="match status" value="1"/>
</dbReference>
<dbReference type="PANTHER" id="PTHR34820">
    <property type="entry name" value="INNER MEMBRANE PROTEIN YEBZ"/>
    <property type="match status" value="1"/>
</dbReference>
<dbReference type="GO" id="GO:0046688">
    <property type="term" value="P:response to copper ion"/>
    <property type="evidence" value="ECO:0007669"/>
    <property type="project" value="InterPro"/>
</dbReference>
<feature type="signal peptide" evidence="5">
    <location>
        <begin position="1"/>
        <end position="22"/>
    </location>
</feature>